<sequence length="878" mass="89421">MAHIGFVSTSVLESKDGIDFNEEVRKESEDVREAERIAKEADKKPLWEQLAGKRDEKQAKFDAVRASMFAPPRALDDEESNFLQGVEAQRLEAKERKKKWETEELRGFALARANQTVAIAEPKKPKAKPPADGGRGNQDQQDGRAGAPPPVVAVKIKTKRKKDKDKSKDDKRAKKRAGAAAAAVGAVGGASSGASREGVAGGADGKSEGSAATGKGKGAAAAAATGDDKEGGKEDGGEGLSSLLGAYQSDSSDDDGDAEIRGGGPRGNQPHSRRFWREQVARTETKRHGRSSMAAAVEEDWESAVGALSLQDKVASEAPAAAGKAGSAEGGPSSPAAPDVSSSKKSTPAATAAVPPSTSQQEGATSAGTTATATAAAVARDDVDSALMDALGNARDYVLKLEGELVAFVTNMEEPKPPHLVLPPRSSYQRLIAYRLAARFKLQKANAAQEREAIVAAGMDPATTIGVASPPPPAAGNGNGNSQQQQQTQKVTAFVRVADSAVPAVLLSALDAEAKRREAAEAVATATAVAATGSKGAPIKLMRRSPGDPRAPNPHQGQGNGGVEKQTASPTRGKGNGVAGEGAATVAAATGSSTPSGKTKAGAAGKRTDREAKQAGGAVTSQGPDGTMGFGSGRGKPVPGGGGGGKGGGRAGGLQQQGSDGPDRGDYGRGGGRGGGGPGGRMGGAGGGGGRGSRRPAVNAGEWKGQRGMQRNRMAEKSDPDFVRNYDNYRPSFAPYRQLADPGGRGGRGGGRDGPGGQQPQPSPRLLQQHPQQQQQHAMMSAAVQHAHGQAAHAMMAIPAGMQGHQLRGQMPGQTPQVSTSLAMTSGYMTAQDFYGAQQPQQAMAEEAEGGEGQAEAGAALAGGGGALTAATRVISRR</sequence>
<organism evidence="5 6">
    <name type="scientific">Ectocarpus siliculosus</name>
    <name type="common">Brown alga</name>
    <name type="synonym">Conferva siliculosa</name>
    <dbReference type="NCBI Taxonomy" id="2880"/>
    <lineage>
        <taxon>Eukaryota</taxon>
        <taxon>Sar</taxon>
        <taxon>Stramenopiles</taxon>
        <taxon>Ochrophyta</taxon>
        <taxon>PX clade</taxon>
        <taxon>Phaeophyceae</taxon>
        <taxon>Ectocarpales</taxon>
        <taxon>Ectocarpaceae</taxon>
        <taxon>Ectocarpus</taxon>
    </lineage>
</organism>
<evidence type="ECO:0000259" key="4">
    <source>
        <dbReference type="PROSITE" id="PS51061"/>
    </source>
</evidence>
<comment type="subcellular location">
    <subcellularLocation>
        <location evidence="1">Nucleus</location>
    </subcellularLocation>
</comment>
<feature type="compositionally biased region" description="Basic and acidic residues" evidence="3">
    <location>
        <begin position="226"/>
        <end position="236"/>
    </location>
</feature>
<dbReference type="Pfam" id="PF10187">
    <property type="entry name" value="FAM192A_Fyv6_N"/>
    <property type="match status" value="1"/>
</dbReference>
<evidence type="ECO:0000313" key="5">
    <source>
        <dbReference type="EMBL" id="CBN79705.1"/>
    </source>
</evidence>
<keyword evidence="2" id="KW-0539">Nucleus</keyword>
<gene>
    <name evidence="5" type="ORF">Esi_0388_0016</name>
</gene>
<evidence type="ECO:0000256" key="1">
    <source>
        <dbReference type="ARBA" id="ARBA00004123"/>
    </source>
</evidence>
<evidence type="ECO:0000256" key="3">
    <source>
        <dbReference type="SAM" id="MobiDB-lite"/>
    </source>
</evidence>
<feature type="domain" description="R3H" evidence="4">
    <location>
        <begin position="395"/>
        <end position="461"/>
    </location>
</feature>
<dbReference type="EMBL" id="FN649738">
    <property type="protein sequence ID" value="CBN79705.1"/>
    <property type="molecule type" value="Genomic_DNA"/>
</dbReference>
<evidence type="ECO:0000313" key="6">
    <source>
        <dbReference type="Proteomes" id="UP000002630"/>
    </source>
</evidence>
<feature type="region of interest" description="Disordered" evidence="3">
    <location>
        <begin position="839"/>
        <end position="878"/>
    </location>
</feature>
<feature type="region of interest" description="Disordered" evidence="3">
    <location>
        <begin position="535"/>
        <end position="775"/>
    </location>
</feature>
<feature type="compositionally biased region" description="Basic and acidic residues" evidence="3">
    <location>
        <begin position="275"/>
        <end position="286"/>
    </location>
</feature>
<dbReference type="PROSITE" id="PS51061">
    <property type="entry name" value="R3H"/>
    <property type="match status" value="1"/>
</dbReference>
<dbReference type="InterPro" id="IPR039845">
    <property type="entry name" value="FAM192A"/>
</dbReference>
<feature type="compositionally biased region" description="Low complexity" evidence="3">
    <location>
        <begin position="758"/>
        <end position="775"/>
    </location>
</feature>
<name>D8LM72_ECTSI</name>
<dbReference type="GO" id="GO:0003676">
    <property type="term" value="F:nucleic acid binding"/>
    <property type="evidence" value="ECO:0007669"/>
    <property type="project" value="UniProtKB-UniRule"/>
</dbReference>
<keyword evidence="6" id="KW-1185">Reference proteome</keyword>
<dbReference type="AlphaFoldDB" id="D8LM72"/>
<dbReference type="OrthoDB" id="206101at2759"/>
<feature type="compositionally biased region" description="Low complexity" evidence="3">
    <location>
        <begin position="137"/>
        <end position="146"/>
    </location>
</feature>
<feature type="compositionally biased region" description="Gly residues" evidence="3">
    <location>
        <begin position="626"/>
        <end position="652"/>
    </location>
</feature>
<reference evidence="5 6" key="1">
    <citation type="journal article" date="2010" name="Nature">
        <title>The Ectocarpus genome and the independent evolution of multicellularity in brown algae.</title>
        <authorList>
            <person name="Cock J.M."/>
            <person name="Sterck L."/>
            <person name="Rouze P."/>
            <person name="Scornet D."/>
            <person name="Allen A.E."/>
            <person name="Amoutzias G."/>
            <person name="Anthouard V."/>
            <person name="Artiguenave F."/>
            <person name="Aury J.M."/>
            <person name="Badger J.H."/>
            <person name="Beszteri B."/>
            <person name="Billiau K."/>
            <person name="Bonnet E."/>
            <person name="Bothwell J.H."/>
            <person name="Bowler C."/>
            <person name="Boyen C."/>
            <person name="Brownlee C."/>
            <person name="Carrano C.J."/>
            <person name="Charrier B."/>
            <person name="Cho G.Y."/>
            <person name="Coelho S.M."/>
            <person name="Collen J."/>
            <person name="Corre E."/>
            <person name="Da Silva C."/>
            <person name="Delage L."/>
            <person name="Delaroque N."/>
            <person name="Dittami S.M."/>
            <person name="Doulbeau S."/>
            <person name="Elias M."/>
            <person name="Farnham G."/>
            <person name="Gachon C.M."/>
            <person name="Gschloessl B."/>
            <person name="Heesch S."/>
            <person name="Jabbari K."/>
            <person name="Jubin C."/>
            <person name="Kawai H."/>
            <person name="Kimura K."/>
            <person name="Kloareg B."/>
            <person name="Kupper F.C."/>
            <person name="Lang D."/>
            <person name="Le Bail A."/>
            <person name="Leblanc C."/>
            <person name="Lerouge P."/>
            <person name="Lohr M."/>
            <person name="Lopez P.J."/>
            <person name="Martens C."/>
            <person name="Maumus F."/>
            <person name="Michel G."/>
            <person name="Miranda-Saavedra D."/>
            <person name="Morales J."/>
            <person name="Moreau H."/>
            <person name="Motomura T."/>
            <person name="Nagasato C."/>
            <person name="Napoli C.A."/>
            <person name="Nelson D.R."/>
            <person name="Nyvall-Collen P."/>
            <person name="Peters A.F."/>
            <person name="Pommier C."/>
            <person name="Potin P."/>
            <person name="Poulain J."/>
            <person name="Quesneville H."/>
            <person name="Read B."/>
            <person name="Rensing S.A."/>
            <person name="Ritter A."/>
            <person name="Rousvoal S."/>
            <person name="Samanta M."/>
            <person name="Samson G."/>
            <person name="Schroeder D.C."/>
            <person name="Segurens B."/>
            <person name="Strittmatter M."/>
            <person name="Tonon T."/>
            <person name="Tregear J.W."/>
            <person name="Valentin K."/>
            <person name="von Dassow P."/>
            <person name="Yamagishi T."/>
            <person name="Van de Peer Y."/>
            <person name="Wincker P."/>
        </authorList>
    </citation>
    <scope>NUCLEOTIDE SEQUENCE [LARGE SCALE GENOMIC DNA]</scope>
    <source>
        <strain evidence="6">Ec32 / CCAP1310/4</strain>
    </source>
</reference>
<evidence type="ECO:0000256" key="2">
    <source>
        <dbReference type="ARBA" id="ARBA00023242"/>
    </source>
</evidence>
<dbReference type="Proteomes" id="UP000002630">
    <property type="component" value="Linkage Group LG13"/>
</dbReference>
<feature type="region of interest" description="Disordered" evidence="3">
    <location>
        <begin position="314"/>
        <end position="368"/>
    </location>
</feature>
<dbReference type="InParanoid" id="D8LM72"/>
<dbReference type="Gene3D" id="3.30.1370.50">
    <property type="entry name" value="R3H-like domain"/>
    <property type="match status" value="1"/>
</dbReference>
<dbReference type="EMBL" id="FN648584">
    <property type="protein sequence ID" value="CBN79705.1"/>
    <property type="molecule type" value="Genomic_DNA"/>
</dbReference>
<dbReference type="PANTHER" id="PTHR13495:SF0">
    <property type="entry name" value="PSME3-INTERACTING PROTEIN"/>
    <property type="match status" value="1"/>
</dbReference>
<protein>
    <recommendedName>
        <fullName evidence="4">R3H domain-containing protein</fullName>
    </recommendedName>
</protein>
<dbReference type="InterPro" id="IPR001374">
    <property type="entry name" value="R3H_dom"/>
</dbReference>
<dbReference type="InterPro" id="IPR019331">
    <property type="entry name" value="FAM192A/Fyv6_N"/>
</dbReference>
<accession>D8LM72</accession>
<proteinExistence type="predicted"/>
<feature type="compositionally biased region" description="Basic and acidic residues" evidence="3">
    <location>
        <begin position="713"/>
        <end position="724"/>
    </location>
</feature>
<feature type="compositionally biased region" description="Gly residues" evidence="3">
    <location>
        <begin position="668"/>
        <end position="691"/>
    </location>
</feature>
<feature type="compositionally biased region" description="Low complexity" evidence="3">
    <location>
        <begin position="581"/>
        <end position="602"/>
    </location>
</feature>
<feature type="compositionally biased region" description="Low complexity" evidence="3">
    <location>
        <begin position="316"/>
        <end position="368"/>
    </location>
</feature>
<dbReference type="InterPro" id="IPR036867">
    <property type="entry name" value="R3H_dom_sf"/>
</dbReference>
<dbReference type="STRING" id="2880.D8LM72"/>
<feature type="region of interest" description="Disordered" evidence="3">
    <location>
        <begin position="111"/>
        <end position="300"/>
    </location>
</feature>
<feature type="compositionally biased region" description="Low complexity" evidence="3">
    <location>
        <begin position="208"/>
        <end position="225"/>
    </location>
</feature>
<dbReference type="PANTHER" id="PTHR13495">
    <property type="entry name" value="NEFA-INTERACTING NUCLEAR PROTEIN NIP30"/>
    <property type="match status" value="1"/>
</dbReference>
<dbReference type="SUPFAM" id="SSF82708">
    <property type="entry name" value="R3H domain"/>
    <property type="match status" value="1"/>
</dbReference>
<feature type="region of interest" description="Disordered" evidence="3">
    <location>
        <begin position="469"/>
        <end position="490"/>
    </location>
</feature>
<dbReference type="GO" id="GO:0005634">
    <property type="term" value="C:nucleus"/>
    <property type="evidence" value="ECO:0007669"/>
    <property type="project" value="UniProtKB-SubCell"/>
</dbReference>
<feature type="compositionally biased region" description="Gly residues" evidence="3">
    <location>
        <begin position="743"/>
        <end position="757"/>
    </location>
</feature>